<keyword evidence="6" id="KW-0732">Signal</keyword>
<dbReference type="InterPro" id="IPR045857">
    <property type="entry name" value="O16G_dom_2"/>
</dbReference>
<keyword evidence="9" id="KW-1185">Reference proteome</keyword>
<keyword evidence="5" id="KW-0326">Glycosidase</keyword>
<dbReference type="PANTHER" id="PTHR10357:SF179">
    <property type="entry name" value="NEUTRAL AND BASIC AMINO ACID TRANSPORT PROTEIN RBAT"/>
    <property type="match status" value="1"/>
</dbReference>
<dbReference type="Pfam" id="PF00128">
    <property type="entry name" value="Alpha-amylase"/>
    <property type="match status" value="1"/>
</dbReference>
<dbReference type="Proteomes" id="UP001160148">
    <property type="component" value="Unassembled WGS sequence"/>
</dbReference>
<comment type="similarity">
    <text evidence="2">Belongs to the glycosyl hydrolase 13 family.</text>
</comment>
<keyword evidence="5" id="KW-0378">Hydrolase</keyword>
<evidence type="ECO:0000313" key="9">
    <source>
        <dbReference type="Proteomes" id="UP001160148"/>
    </source>
</evidence>
<evidence type="ECO:0000256" key="2">
    <source>
        <dbReference type="ARBA" id="ARBA00008061"/>
    </source>
</evidence>
<dbReference type="InterPro" id="IPR017853">
    <property type="entry name" value="GH"/>
</dbReference>
<name>A0AAV0XCX3_9HEMI</name>
<evidence type="ECO:0000256" key="1">
    <source>
        <dbReference type="ARBA" id="ARBA00001657"/>
    </source>
</evidence>
<proteinExistence type="inferred from homology"/>
<protein>
    <recommendedName>
        <fullName evidence="3">alpha-glucosidase</fullName>
        <ecNumber evidence="3">3.2.1.20</ecNumber>
    </recommendedName>
</protein>
<evidence type="ECO:0000256" key="3">
    <source>
        <dbReference type="ARBA" id="ARBA00012741"/>
    </source>
</evidence>
<comment type="catalytic activity">
    <reaction evidence="1">
        <text>Hydrolysis of terminal, non-reducing (1-&gt;4)-linked alpha-D-glucose residues with release of alpha-D-glucose.</text>
        <dbReference type="EC" id="3.2.1.20"/>
    </reaction>
</comment>
<dbReference type="EC" id="3.2.1.20" evidence="3"/>
<keyword evidence="4" id="KW-0325">Glycoprotein</keyword>
<evidence type="ECO:0000313" key="8">
    <source>
        <dbReference type="EMBL" id="CAI6365456.1"/>
    </source>
</evidence>
<evidence type="ECO:0000256" key="6">
    <source>
        <dbReference type="SAM" id="SignalP"/>
    </source>
</evidence>
<evidence type="ECO:0000259" key="7">
    <source>
        <dbReference type="SMART" id="SM00642"/>
    </source>
</evidence>
<comment type="caution">
    <text evidence="8">The sequence shown here is derived from an EMBL/GenBank/DDBJ whole genome shotgun (WGS) entry which is preliminary data.</text>
</comment>
<feature type="chain" id="PRO_5043807566" description="alpha-glucosidase" evidence="6">
    <location>
        <begin position="19"/>
        <end position="605"/>
    </location>
</feature>
<accession>A0AAV0XCX3</accession>
<sequence length="605" mass="70192">MKTFSVCCLLMIAYYTCATVNADVYFRDPKPNNEWWSSTILYQVYPRSFKDSNNDGIGDLKGITQKLDHFVDLGIETLWVGPFFKSPMYDIDMGYDVEDFYMIDPIFGTMDDLEELVFEMNKRNLKLIIDLIPNHSSSKCEWFEKSIKQEGKYKDYYVWRNASNQDEVLSNSSITPIPPNNWLSLFGGPSWTWNKQRKQFYYHEFRKQQPDFDMRNPEVKQQILDVMEFWMDRGVTGFRIDAFKYLYENISLPDEPFKPGRSNASEYTEMYHIYTTDQPEVIDSALEWRAFMDDYTKRKNKTISSLMSTESYSPVNVLMQYYGNFMNSGAHIPFNMGLVIIKKDDHIVESIDTAIKDWLYNLPENAVPNWVMENHDNPRASTKFGALTVPMFTALKLALPGIDVTYFGGPIAGRARDYQRCPMQWDNSINAGFTEEKKSWLPVNPNYYKLNVETQKKNPTSNYNFYKKMSQLRKTGTLKNGDLQTYNITKSIYILKRSLLEHESYIVVTNFGSETETIILSNVIRDIKDELFVYLGSENSEYSPGNKVSTISTGYPLQLRPQSVVVLTDKYIEPESPSNGASGCIELSSKCISFICVFVLSRWFL</sequence>
<reference evidence="8 9" key="1">
    <citation type="submission" date="2023-01" db="EMBL/GenBank/DDBJ databases">
        <authorList>
            <person name="Whitehead M."/>
        </authorList>
    </citation>
    <scope>NUCLEOTIDE SEQUENCE [LARGE SCALE GENOMIC DNA]</scope>
</reference>
<dbReference type="PANTHER" id="PTHR10357">
    <property type="entry name" value="ALPHA-AMYLASE FAMILY MEMBER"/>
    <property type="match status" value="1"/>
</dbReference>
<dbReference type="FunFam" id="3.90.400.10:FF:000001">
    <property type="entry name" value="Maltase A3, isoform A"/>
    <property type="match status" value="1"/>
</dbReference>
<evidence type="ECO:0000256" key="4">
    <source>
        <dbReference type="ARBA" id="ARBA00023180"/>
    </source>
</evidence>
<dbReference type="Gene3D" id="3.20.20.80">
    <property type="entry name" value="Glycosidases"/>
    <property type="match status" value="1"/>
</dbReference>
<dbReference type="GO" id="GO:0005975">
    <property type="term" value="P:carbohydrate metabolic process"/>
    <property type="evidence" value="ECO:0007669"/>
    <property type="project" value="InterPro"/>
</dbReference>
<dbReference type="AlphaFoldDB" id="A0AAV0XCX3"/>
<feature type="domain" description="Glycosyl hydrolase family 13 catalytic" evidence="7">
    <location>
        <begin position="43"/>
        <end position="473"/>
    </location>
</feature>
<organism evidence="8 9">
    <name type="scientific">Macrosiphum euphorbiae</name>
    <name type="common">potato aphid</name>
    <dbReference type="NCBI Taxonomy" id="13131"/>
    <lineage>
        <taxon>Eukaryota</taxon>
        <taxon>Metazoa</taxon>
        <taxon>Ecdysozoa</taxon>
        <taxon>Arthropoda</taxon>
        <taxon>Hexapoda</taxon>
        <taxon>Insecta</taxon>
        <taxon>Pterygota</taxon>
        <taxon>Neoptera</taxon>
        <taxon>Paraneoptera</taxon>
        <taxon>Hemiptera</taxon>
        <taxon>Sternorrhyncha</taxon>
        <taxon>Aphidomorpha</taxon>
        <taxon>Aphidoidea</taxon>
        <taxon>Aphididae</taxon>
        <taxon>Macrosiphini</taxon>
        <taxon>Macrosiphum</taxon>
    </lineage>
</organism>
<dbReference type="InterPro" id="IPR006047">
    <property type="entry name" value="GH13_cat_dom"/>
</dbReference>
<gene>
    <name evidence="8" type="ORF">MEUPH1_LOCUS20167</name>
</gene>
<feature type="signal peptide" evidence="6">
    <location>
        <begin position="1"/>
        <end position="18"/>
    </location>
</feature>
<dbReference type="SUPFAM" id="SSF51445">
    <property type="entry name" value="(Trans)glycosidases"/>
    <property type="match status" value="1"/>
</dbReference>
<evidence type="ECO:0000256" key="5">
    <source>
        <dbReference type="ARBA" id="ARBA00023295"/>
    </source>
</evidence>
<dbReference type="SMART" id="SM00642">
    <property type="entry name" value="Aamy"/>
    <property type="match status" value="1"/>
</dbReference>
<dbReference type="GO" id="GO:0004558">
    <property type="term" value="F:alpha-1,4-glucosidase activity"/>
    <property type="evidence" value="ECO:0007669"/>
    <property type="project" value="UniProtKB-EC"/>
</dbReference>
<dbReference type="EMBL" id="CARXXK010000004">
    <property type="protein sequence ID" value="CAI6365456.1"/>
    <property type="molecule type" value="Genomic_DNA"/>
</dbReference>
<dbReference type="Gene3D" id="3.90.400.10">
    <property type="entry name" value="Oligo-1,6-glucosidase, Domain 2"/>
    <property type="match status" value="1"/>
</dbReference>